<protein>
    <submittedName>
        <fullName evidence="1">Uncharacterized protein</fullName>
    </submittedName>
</protein>
<organism evidence="1 2">
    <name type="scientific">Phaeosphaeria nodorum (strain SN15 / ATCC MYA-4574 / FGSC 10173)</name>
    <name type="common">Glume blotch fungus</name>
    <name type="synonym">Parastagonospora nodorum</name>
    <dbReference type="NCBI Taxonomy" id="321614"/>
    <lineage>
        <taxon>Eukaryota</taxon>
        <taxon>Fungi</taxon>
        <taxon>Dikarya</taxon>
        <taxon>Ascomycota</taxon>
        <taxon>Pezizomycotina</taxon>
        <taxon>Dothideomycetes</taxon>
        <taxon>Pleosporomycetidae</taxon>
        <taxon>Pleosporales</taxon>
        <taxon>Pleosporineae</taxon>
        <taxon>Phaeosphaeriaceae</taxon>
        <taxon>Parastagonospora</taxon>
    </lineage>
</organism>
<dbReference type="GeneID" id="5983525"/>
<evidence type="ECO:0000313" key="2">
    <source>
        <dbReference type="Proteomes" id="UP000001055"/>
    </source>
</evidence>
<name>Q0TVI5_PHANO</name>
<gene>
    <name evidence="1" type="ORF">SNOG_16479</name>
</gene>
<dbReference type="Proteomes" id="UP000001055">
    <property type="component" value="Unassembled WGS sequence"/>
</dbReference>
<evidence type="ECO:0000313" key="1">
    <source>
        <dbReference type="EMBL" id="EAT76177.1"/>
    </source>
</evidence>
<reference evidence="2" key="1">
    <citation type="journal article" date="2007" name="Plant Cell">
        <title>Dothideomycete-plant interactions illuminated by genome sequencing and EST analysis of the wheat pathogen Stagonospora nodorum.</title>
        <authorList>
            <person name="Hane J.K."/>
            <person name="Lowe R.G."/>
            <person name="Solomon P.S."/>
            <person name="Tan K.C."/>
            <person name="Schoch C.L."/>
            <person name="Spatafora J.W."/>
            <person name="Crous P.W."/>
            <person name="Kodira C."/>
            <person name="Birren B.W."/>
            <person name="Galagan J.E."/>
            <person name="Torriani S.F."/>
            <person name="McDonald B.A."/>
            <person name="Oliver R.P."/>
        </authorList>
    </citation>
    <scope>NUCLEOTIDE SEQUENCE [LARGE SCALE GENOMIC DNA]</scope>
    <source>
        <strain evidence="2">SN15 / ATCC MYA-4574 / FGSC 10173</strain>
    </source>
</reference>
<accession>Q0TVI5</accession>
<dbReference type="KEGG" id="pno:SNOG_16479"/>
<dbReference type="EMBL" id="CH445372">
    <property type="protein sequence ID" value="EAT76177.1"/>
    <property type="molecule type" value="Genomic_DNA"/>
</dbReference>
<dbReference type="InParanoid" id="Q0TVI5"/>
<proteinExistence type="predicted"/>
<sequence>MVEGTWEHNDTSLRLLFQFRYWDFVNGSSD</sequence>
<dbReference type="AlphaFoldDB" id="Q0TVI5"/>
<dbReference type="RefSeq" id="XP_001806593.1">
    <property type="nucleotide sequence ID" value="XM_001806541.1"/>
</dbReference>